<organism evidence="8">
    <name type="scientific">Trepomonas sp. PC1</name>
    <dbReference type="NCBI Taxonomy" id="1076344"/>
    <lineage>
        <taxon>Eukaryota</taxon>
        <taxon>Metamonada</taxon>
        <taxon>Diplomonadida</taxon>
        <taxon>Hexamitidae</taxon>
        <taxon>Hexamitinae</taxon>
        <taxon>Trepomonas</taxon>
    </lineage>
</organism>
<keyword evidence="2 4" id="KW-0863">Zinc-finger</keyword>
<dbReference type="GO" id="GO:0061630">
    <property type="term" value="F:ubiquitin protein ligase activity"/>
    <property type="evidence" value="ECO:0007669"/>
    <property type="project" value="TreeGrafter"/>
</dbReference>
<gene>
    <name evidence="8" type="ORF">TPC1_14164</name>
</gene>
<accession>A0A146KB83</accession>
<dbReference type="PROSITE" id="PS50089">
    <property type="entry name" value="ZF_RING_2"/>
    <property type="match status" value="1"/>
</dbReference>
<dbReference type="SUPFAM" id="SSF57850">
    <property type="entry name" value="RING/U-box"/>
    <property type="match status" value="1"/>
</dbReference>
<dbReference type="GO" id="GO:0016567">
    <property type="term" value="P:protein ubiquitination"/>
    <property type="evidence" value="ECO:0007669"/>
    <property type="project" value="TreeGrafter"/>
</dbReference>
<dbReference type="InterPro" id="IPR008913">
    <property type="entry name" value="Znf_CHY"/>
</dbReference>
<dbReference type="PROSITE" id="PS51266">
    <property type="entry name" value="ZF_CHY"/>
    <property type="match status" value="1"/>
</dbReference>
<evidence type="ECO:0000256" key="2">
    <source>
        <dbReference type="ARBA" id="ARBA00022771"/>
    </source>
</evidence>
<name>A0A146KB83_9EUKA</name>
<evidence type="ECO:0000259" key="6">
    <source>
        <dbReference type="PROSITE" id="PS51266"/>
    </source>
</evidence>
<keyword evidence="3" id="KW-0862">Zinc</keyword>
<feature type="domain" description="CHY-type" evidence="6">
    <location>
        <begin position="1"/>
        <end position="40"/>
    </location>
</feature>
<evidence type="ECO:0000313" key="8">
    <source>
        <dbReference type="EMBL" id="JAP93528.1"/>
    </source>
</evidence>
<reference evidence="8" key="1">
    <citation type="submission" date="2015-07" db="EMBL/GenBank/DDBJ databases">
        <title>Adaptation to a free-living lifestyle via gene acquisitions in the diplomonad Trepomonas sp. PC1.</title>
        <authorList>
            <person name="Xu F."/>
            <person name="Jerlstrom-Hultqvist J."/>
            <person name="Kolisko M."/>
            <person name="Simpson A.G.B."/>
            <person name="Roger A.J."/>
            <person name="Svard S.G."/>
            <person name="Andersson J.O."/>
        </authorList>
    </citation>
    <scope>NUCLEOTIDE SEQUENCE</scope>
    <source>
        <strain evidence="8">PC1</strain>
    </source>
</reference>
<sequence>RCHDQLVEDHTFPKHLCNRIKCNFCDFEQSFKLQCEKCHEILGNQSCAKCKNIQFHDVNAKQLWHCDKCNACNKGFEDMLTHCDKCNGCVFTKDLLTHNCKKPGECVICLGSLQNSKYEWVTLSCQHQMHKACYDMLIFQGSYKCPVCKKYLPMNSLRKILSERIKQVIQQTFAIDKLFVKVHCNDCGRSFPQKYNSNRFYYCCKCNLPNCEQTGDATEEEFDKFVLDNESIDPKSPTYELIKLEITNRLSDIDPSLVIETAEQITGVRLDFDQHSKTFWAGFLNFSQFTNLEEMSEEFQNF</sequence>
<dbReference type="PANTHER" id="PTHR21319">
    <property type="entry name" value="RING FINGER AND CHY ZINC FINGER DOMAIN-CONTAINING PROTEIN 1"/>
    <property type="match status" value="1"/>
</dbReference>
<evidence type="ECO:0000256" key="3">
    <source>
        <dbReference type="ARBA" id="ARBA00022833"/>
    </source>
</evidence>
<dbReference type="GO" id="GO:0006511">
    <property type="term" value="P:ubiquitin-dependent protein catabolic process"/>
    <property type="evidence" value="ECO:0007669"/>
    <property type="project" value="TreeGrafter"/>
</dbReference>
<dbReference type="EMBL" id="GDID01003078">
    <property type="protein sequence ID" value="JAP93528.1"/>
    <property type="molecule type" value="Transcribed_RNA"/>
</dbReference>
<dbReference type="SUPFAM" id="SSF161245">
    <property type="entry name" value="Zinc hairpin stack"/>
    <property type="match status" value="1"/>
</dbReference>
<dbReference type="GO" id="GO:0008270">
    <property type="term" value="F:zinc ion binding"/>
    <property type="evidence" value="ECO:0007669"/>
    <property type="project" value="UniProtKB-KW"/>
</dbReference>
<feature type="non-terminal residue" evidence="8">
    <location>
        <position position="302"/>
    </location>
</feature>
<dbReference type="SMART" id="SM00184">
    <property type="entry name" value="RING"/>
    <property type="match status" value="1"/>
</dbReference>
<evidence type="ECO:0000256" key="4">
    <source>
        <dbReference type="PROSITE-ProRule" id="PRU00601"/>
    </source>
</evidence>
<dbReference type="AlphaFoldDB" id="A0A146KB83"/>
<dbReference type="Gene3D" id="3.30.40.10">
    <property type="entry name" value="Zinc/RING finger domain, C3HC4 (zinc finger)"/>
    <property type="match status" value="1"/>
</dbReference>
<dbReference type="InterPro" id="IPR037275">
    <property type="entry name" value="Znf_CTCHY_sf"/>
</dbReference>
<feature type="domain" description="RING-type" evidence="5">
    <location>
        <begin position="106"/>
        <end position="149"/>
    </location>
</feature>
<dbReference type="Pfam" id="PF00097">
    <property type="entry name" value="zf-C3HC4"/>
    <property type="match status" value="1"/>
</dbReference>
<dbReference type="InterPro" id="IPR018957">
    <property type="entry name" value="Znf_C3HC4_RING-type"/>
</dbReference>
<dbReference type="PANTHER" id="PTHR21319:SF53">
    <property type="entry name" value="RING FINGER AND CHY ZINC FINGER DOMAIN-CONTAINING PROTEIN 1"/>
    <property type="match status" value="1"/>
</dbReference>
<dbReference type="InterPro" id="IPR001841">
    <property type="entry name" value="Znf_RING"/>
</dbReference>
<dbReference type="PROSITE" id="PS51270">
    <property type="entry name" value="ZF_CTCHY"/>
    <property type="match status" value="1"/>
</dbReference>
<evidence type="ECO:0000256" key="1">
    <source>
        <dbReference type="ARBA" id="ARBA00022723"/>
    </source>
</evidence>
<feature type="non-terminal residue" evidence="8">
    <location>
        <position position="1"/>
    </location>
</feature>
<proteinExistence type="predicted"/>
<evidence type="ECO:0000259" key="7">
    <source>
        <dbReference type="PROSITE" id="PS51270"/>
    </source>
</evidence>
<dbReference type="InterPro" id="IPR017921">
    <property type="entry name" value="Znf_CTCHY"/>
</dbReference>
<protein>
    <submittedName>
        <fullName evidence="8">Ring finger domain-containing protein</fullName>
    </submittedName>
</protein>
<feature type="domain" description="CTCHY-type" evidence="7">
    <location>
        <begin position="42"/>
        <end position="108"/>
    </location>
</feature>
<dbReference type="GO" id="GO:0005634">
    <property type="term" value="C:nucleus"/>
    <property type="evidence" value="ECO:0007669"/>
    <property type="project" value="TreeGrafter"/>
</dbReference>
<evidence type="ECO:0000259" key="5">
    <source>
        <dbReference type="PROSITE" id="PS50089"/>
    </source>
</evidence>
<keyword evidence="1" id="KW-0479">Metal-binding</keyword>
<dbReference type="InterPro" id="IPR013083">
    <property type="entry name" value="Znf_RING/FYVE/PHD"/>
</dbReference>